<evidence type="ECO:0000313" key="1">
    <source>
        <dbReference type="EMBL" id="PRY85846.1"/>
    </source>
</evidence>
<dbReference type="Gene3D" id="1.10.790.20">
    <property type="entry name" value="Domain of unknown function DUF1476"/>
    <property type="match status" value="1"/>
</dbReference>
<dbReference type="AlphaFoldDB" id="A0A2T0WGM8"/>
<dbReference type="OrthoDB" id="9810387at2"/>
<accession>A0A2T0WGM8</accession>
<dbReference type="Proteomes" id="UP000238392">
    <property type="component" value="Unassembled WGS sequence"/>
</dbReference>
<protein>
    <submittedName>
        <fullName evidence="1">Uncharacterized protein DUF1476</fullName>
    </submittedName>
</protein>
<evidence type="ECO:0000313" key="2">
    <source>
        <dbReference type="Proteomes" id="UP000238392"/>
    </source>
</evidence>
<comment type="caution">
    <text evidence="1">The sequence shown here is derived from an EMBL/GenBank/DDBJ whole genome shotgun (WGS) entry which is preliminary data.</text>
</comment>
<gene>
    <name evidence="1" type="ORF">CLV74_11472</name>
</gene>
<name>A0A2T0WGM8_9RHOB</name>
<dbReference type="Pfam" id="PF07345">
    <property type="entry name" value="ATPaseInh_sub_z"/>
    <property type="match status" value="1"/>
</dbReference>
<organism evidence="1 2">
    <name type="scientific">Donghicola tyrosinivorans</name>
    <dbReference type="NCBI Taxonomy" id="1652492"/>
    <lineage>
        <taxon>Bacteria</taxon>
        <taxon>Pseudomonadati</taxon>
        <taxon>Pseudomonadota</taxon>
        <taxon>Alphaproteobacteria</taxon>
        <taxon>Rhodobacterales</taxon>
        <taxon>Roseobacteraceae</taxon>
        <taxon>Donghicola</taxon>
    </lineage>
</organism>
<sequence length="108" mass="12121">MGILDDRERAFEAKFAHDNEVAFRISTLRDRMLGMWAANLLGKSEDEARMYADALLHDDLMARASTRNAEAIVNRLATDLDDMVGIEIIKAQRDIFSAAAISRVEQGH</sequence>
<reference evidence="1 2" key="1">
    <citation type="submission" date="2018-03" db="EMBL/GenBank/DDBJ databases">
        <title>Genomic Encyclopedia of Archaeal and Bacterial Type Strains, Phase II (KMG-II): from individual species to whole genera.</title>
        <authorList>
            <person name="Goeker M."/>
        </authorList>
    </citation>
    <scope>NUCLEOTIDE SEQUENCE [LARGE SCALE GENOMIC DNA]</scope>
    <source>
        <strain evidence="1 2">DSM 100212</strain>
    </source>
</reference>
<keyword evidence="2" id="KW-1185">Reference proteome</keyword>
<dbReference type="RefSeq" id="WP_106267253.1">
    <property type="nucleotide sequence ID" value="NZ_PVTQ01000014.1"/>
</dbReference>
<proteinExistence type="predicted"/>
<dbReference type="InterPro" id="IPR038293">
    <property type="entry name" value="ATPase_inh_sub_z_sf"/>
</dbReference>
<dbReference type="EMBL" id="PVTQ01000014">
    <property type="protein sequence ID" value="PRY85846.1"/>
    <property type="molecule type" value="Genomic_DNA"/>
</dbReference>
<dbReference type="InterPro" id="IPR009945">
    <property type="entry name" value="ATPase_inh_sub_z"/>
</dbReference>